<sequence length="138" mass="16073">MLEYWLNVFEDLTKHRKELVNEYNETVEGHGVAVRIKHQIELDIDTIDGMTYTISIAKKGTYEKERKSILSKLQIISAEIQRLQERSSLLLGNVYEKDIDRKIALNYINKLAYLTKETDMCNERIATIDLQSICTYGN</sequence>
<dbReference type="EMBL" id="MN739117">
    <property type="protein sequence ID" value="QHS89718.1"/>
    <property type="molecule type" value="Genomic_DNA"/>
</dbReference>
<name>A0A6C0BE87_9ZZZZ</name>
<organism evidence="1">
    <name type="scientific">viral metagenome</name>
    <dbReference type="NCBI Taxonomy" id="1070528"/>
    <lineage>
        <taxon>unclassified sequences</taxon>
        <taxon>metagenomes</taxon>
        <taxon>organismal metagenomes</taxon>
    </lineage>
</organism>
<accession>A0A6C0BE87</accession>
<protein>
    <submittedName>
        <fullName evidence="1">Uncharacterized protein</fullName>
    </submittedName>
</protein>
<reference evidence="1" key="1">
    <citation type="journal article" date="2020" name="Nature">
        <title>Giant virus diversity and host interactions through global metagenomics.</title>
        <authorList>
            <person name="Schulz F."/>
            <person name="Roux S."/>
            <person name="Paez-Espino D."/>
            <person name="Jungbluth S."/>
            <person name="Walsh D.A."/>
            <person name="Denef V.J."/>
            <person name="McMahon K.D."/>
            <person name="Konstantinidis K.T."/>
            <person name="Eloe-Fadrosh E.A."/>
            <person name="Kyrpides N.C."/>
            <person name="Woyke T."/>
        </authorList>
    </citation>
    <scope>NUCLEOTIDE SEQUENCE</scope>
    <source>
        <strain evidence="1">GVMAG-M-3300010160-26</strain>
    </source>
</reference>
<proteinExistence type="predicted"/>
<evidence type="ECO:0000313" key="1">
    <source>
        <dbReference type="EMBL" id="QHS89718.1"/>
    </source>
</evidence>
<dbReference type="AlphaFoldDB" id="A0A6C0BE87"/>